<keyword evidence="8" id="KW-0539">Nucleus</keyword>
<evidence type="ECO:0000256" key="6">
    <source>
        <dbReference type="ARBA" id="ARBA00023015"/>
    </source>
</evidence>
<keyword evidence="12" id="KW-1185">Reference proteome</keyword>
<dbReference type="GO" id="GO:0008270">
    <property type="term" value="F:zinc ion binding"/>
    <property type="evidence" value="ECO:0007669"/>
    <property type="project" value="UniProtKB-KW"/>
</dbReference>
<comment type="subcellular location">
    <subcellularLocation>
        <location evidence="1">Nucleus</location>
    </subcellularLocation>
</comment>
<evidence type="ECO:0000313" key="11">
    <source>
        <dbReference type="EMBL" id="GFU33585.1"/>
    </source>
</evidence>
<dbReference type="Gene3D" id="3.30.160.60">
    <property type="entry name" value="Classic Zinc Finger"/>
    <property type="match status" value="2"/>
</dbReference>
<evidence type="ECO:0000256" key="8">
    <source>
        <dbReference type="ARBA" id="ARBA00023242"/>
    </source>
</evidence>
<dbReference type="GO" id="GO:0000978">
    <property type="term" value="F:RNA polymerase II cis-regulatory region sequence-specific DNA binding"/>
    <property type="evidence" value="ECO:0007669"/>
    <property type="project" value="TreeGrafter"/>
</dbReference>
<keyword evidence="2" id="KW-0479">Metal-binding</keyword>
<organism evidence="11 12">
    <name type="scientific">Nephila pilipes</name>
    <name type="common">Giant wood spider</name>
    <name type="synonym">Nephila maculata</name>
    <dbReference type="NCBI Taxonomy" id="299642"/>
    <lineage>
        <taxon>Eukaryota</taxon>
        <taxon>Metazoa</taxon>
        <taxon>Ecdysozoa</taxon>
        <taxon>Arthropoda</taxon>
        <taxon>Chelicerata</taxon>
        <taxon>Arachnida</taxon>
        <taxon>Araneae</taxon>
        <taxon>Araneomorphae</taxon>
        <taxon>Entelegynae</taxon>
        <taxon>Araneoidea</taxon>
        <taxon>Nephilidae</taxon>
        <taxon>Nephila</taxon>
    </lineage>
</organism>
<sequence>MQRNLFHSEKFVEIKIKGIGITSLNRQCWSAQERLNITTKIQHRFQCIYCSYGTASNADLKKHHLTHTGERPHACHICGRRFSLKENLKRHSIVHLRNHIFNSLS</sequence>
<feature type="domain" description="C2H2-type" evidence="10">
    <location>
        <begin position="45"/>
        <end position="72"/>
    </location>
</feature>
<dbReference type="AlphaFoldDB" id="A0A8X6QVB7"/>
<keyword evidence="4 9" id="KW-0863">Zinc-finger</keyword>
<keyword evidence="6" id="KW-0805">Transcription regulation</keyword>
<dbReference type="PANTHER" id="PTHR46105">
    <property type="entry name" value="AGAP004733-PA"/>
    <property type="match status" value="1"/>
</dbReference>
<evidence type="ECO:0000256" key="5">
    <source>
        <dbReference type="ARBA" id="ARBA00022833"/>
    </source>
</evidence>
<dbReference type="SUPFAM" id="SSF57667">
    <property type="entry name" value="beta-beta-alpha zinc fingers"/>
    <property type="match status" value="1"/>
</dbReference>
<evidence type="ECO:0000256" key="7">
    <source>
        <dbReference type="ARBA" id="ARBA00023163"/>
    </source>
</evidence>
<dbReference type="PANTHER" id="PTHR46105:SF28">
    <property type="entry name" value="ZINC FINGER PROTEIN 37-LIKE"/>
    <property type="match status" value="1"/>
</dbReference>
<keyword evidence="5" id="KW-0862">Zinc</keyword>
<evidence type="ECO:0000256" key="9">
    <source>
        <dbReference type="PROSITE-ProRule" id="PRU00042"/>
    </source>
</evidence>
<dbReference type="SMART" id="SM00355">
    <property type="entry name" value="ZnF_C2H2"/>
    <property type="match status" value="2"/>
</dbReference>
<name>A0A8X6QVB7_NEPPI</name>
<gene>
    <name evidence="11" type="ORF">NPIL_226091</name>
</gene>
<keyword evidence="3" id="KW-0677">Repeat</keyword>
<proteinExistence type="predicted"/>
<dbReference type="OrthoDB" id="6435234at2759"/>
<evidence type="ECO:0000256" key="4">
    <source>
        <dbReference type="ARBA" id="ARBA00022771"/>
    </source>
</evidence>
<protein>
    <recommendedName>
        <fullName evidence="10">C2H2-type domain-containing protein</fullName>
    </recommendedName>
</protein>
<dbReference type="Proteomes" id="UP000887013">
    <property type="component" value="Unassembled WGS sequence"/>
</dbReference>
<dbReference type="InterPro" id="IPR036236">
    <property type="entry name" value="Znf_C2H2_sf"/>
</dbReference>
<comment type="caution">
    <text evidence="11">The sequence shown here is derived from an EMBL/GenBank/DDBJ whole genome shotgun (WGS) entry which is preliminary data.</text>
</comment>
<dbReference type="InterPro" id="IPR013087">
    <property type="entry name" value="Znf_C2H2_type"/>
</dbReference>
<dbReference type="PROSITE" id="PS50157">
    <property type="entry name" value="ZINC_FINGER_C2H2_2"/>
    <property type="match status" value="2"/>
</dbReference>
<evidence type="ECO:0000259" key="10">
    <source>
        <dbReference type="PROSITE" id="PS50157"/>
    </source>
</evidence>
<dbReference type="FunFam" id="3.30.160.60:FF:000130">
    <property type="entry name" value="Spalt-like transcription factor 4"/>
    <property type="match status" value="1"/>
</dbReference>
<feature type="domain" description="C2H2-type" evidence="10">
    <location>
        <begin position="73"/>
        <end position="100"/>
    </location>
</feature>
<dbReference type="InterPro" id="IPR050457">
    <property type="entry name" value="ZnFinger_BTB_dom_contain"/>
</dbReference>
<dbReference type="PROSITE" id="PS00028">
    <property type="entry name" value="ZINC_FINGER_C2H2_1"/>
    <property type="match status" value="1"/>
</dbReference>
<dbReference type="EMBL" id="BMAW01083363">
    <property type="protein sequence ID" value="GFU33585.1"/>
    <property type="molecule type" value="Genomic_DNA"/>
</dbReference>
<accession>A0A8X6QVB7</accession>
<dbReference type="GO" id="GO:0000981">
    <property type="term" value="F:DNA-binding transcription factor activity, RNA polymerase II-specific"/>
    <property type="evidence" value="ECO:0007669"/>
    <property type="project" value="TreeGrafter"/>
</dbReference>
<dbReference type="GO" id="GO:0005634">
    <property type="term" value="C:nucleus"/>
    <property type="evidence" value="ECO:0007669"/>
    <property type="project" value="UniProtKB-SubCell"/>
</dbReference>
<keyword evidence="7" id="KW-0804">Transcription</keyword>
<evidence type="ECO:0000313" key="12">
    <source>
        <dbReference type="Proteomes" id="UP000887013"/>
    </source>
</evidence>
<evidence type="ECO:0000256" key="3">
    <source>
        <dbReference type="ARBA" id="ARBA00022737"/>
    </source>
</evidence>
<reference evidence="11" key="1">
    <citation type="submission" date="2020-08" db="EMBL/GenBank/DDBJ databases">
        <title>Multicomponent nature underlies the extraordinary mechanical properties of spider dragline silk.</title>
        <authorList>
            <person name="Kono N."/>
            <person name="Nakamura H."/>
            <person name="Mori M."/>
            <person name="Yoshida Y."/>
            <person name="Ohtoshi R."/>
            <person name="Malay A.D."/>
            <person name="Moran D.A.P."/>
            <person name="Tomita M."/>
            <person name="Numata K."/>
            <person name="Arakawa K."/>
        </authorList>
    </citation>
    <scope>NUCLEOTIDE SEQUENCE</scope>
</reference>
<evidence type="ECO:0000256" key="1">
    <source>
        <dbReference type="ARBA" id="ARBA00004123"/>
    </source>
</evidence>
<dbReference type="Pfam" id="PF00096">
    <property type="entry name" value="zf-C2H2"/>
    <property type="match status" value="1"/>
</dbReference>
<evidence type="ECO:0000256" key="2">
    <source>
        <dbReference type="ARBA" id="ARBA00022723"/>
    </source>
</evidence>